<feature type="region of interest" description="Disordered" evidence="2">
    <location>
        <begin position="442"/>
        <end position="486"/>
    </location>
</feature>
<evidence type="ECO:0000259" key="3">
    <source>
        <dbReference type="Pfam" id="PF07261"/>
    </source>
</evidence>
<dbReference type="Pfam" id="PF25888">
    <property type="entry name" value="WHD_DnaB"/>
    <property type="match status" value="1"/>
</dbReference>
<comment type="caution">
    <text evidence="5">The sequence shown here is derived from an EMBL/GenBank/DDBJ whole genome shotgun (WGS) entry which is preliminary data.</text>
</comment>
<dbReference type="InterPro" id="IPR006343">
    <property type="entry name" value="DnaB/C_C"/>
</dbReference>
<dbReference type="InterPro" id="IPR058660">
    <property type="entry name" value="WHD_DnaB"/>
</dbReference>
<keyword evidence="6" id="KW-1185">Reference proteome</keyword>
<organism evidence="5 6">
    <name type="scientific">Paenibacillus profundus</name>
    <dbReference type="NCBI Taxonomy" id="1173085"/>
    <lineage>
        <taxon>Bacteria</taxon>
        <taxon>Bacillati</taxon>
        <taxon>Bacillota</taxon>
        <taxon>Bacilli</taxon>
        <taxon>Bacillales</taxon>
        <taxon>Paenibacillaceae</taxon>
        <taxon>Paenibacillus</taxon>
    </lineage>
</organism>
<feature type="region of interest" description="Disordered" evidence="2">
    <location>
        <begin position="293"/>
        <end position="318"/>
    </location>
</feature>
<comment type="similarity">
    <text evidence="1">Belongs to the DnaB/DnaD family.</text>
</comment>
<dbReference type="RefSeq" id="WP_233696927.1">
    <property type="nucleotide sequence ID" value="NZ_JAJNBZ010000008.1"/>
</dbReference>
<evidence type="ECO:0000256" key="2">
    <source>
        <dbReference type="SAM" id="MobiDB-lite"/>
    </source>
</evidence>
<reference evidence="5 6" key="1">
    <citation type="submission" date="2021-11" db="EMBL/GenBank/DDBJ databases">
        <title>Draft genome sequence of Paenibacillus profundus YoMME, a new Gram-positive bacteria with exoelectrogenic properties.</title>
        <authorList>
            <person name="Hubenova Y."/>
            <person name="Hubenova E."/>
            <person name="Manasiev Y."/>
            <person name="Peykov S."/>
            <person name="Mitov M."/>
        </authorList>
    </citation>
    <scope>NUCLEOTIDE SEQUENCE [LARGE SCALE GENOMIC DNA]</scope>
    <source>
        <strain evidence="5 6">YoMME</strain>
    </source>
</reference>
<dbReference type="Pfam" id="PF07261">
    <property type="entry name" value="DnaB_2"/>
    <property type="match status" value="1"/>
</dbReference>
<feature type="domain" description="DnaB/C C-terminal" evidence="3">
    <location>
        <begin position="374"/>
        <end position="434"/>
    </location>
</feature>
<sequence>MRMSNMHHFTEHHRYVTYREFSLSELDLKMLSHVYQPMVGAFAIGMYHLLHQHVAADRTGYSGIDAQRRLFMLLGLEPSEKGRTYFVEQTSKLEAVGLLQTSRIMLADMDECLYEYELQPPLSPNDFFETQHLTLLLRDKVGKYAVLSLREQFCTSEPFDLASWDAHREDISVPFYELFRLNTQVIDFELEQALQEVAPSRSAQSAQFAQKPDAQDLNYADIITRFPKQSLNRRFVEQLRYDKEGMGMINYVVRKFELTLQETCRLLDEEGVFTAEGSIALEEMQHRAHLHFRQNKRRSEWREREQSRIEQSSQPEEAHEQEVAVQMEFYVEVPPQFRDKCDVHQYNMMLRNTPYTLMLEKFFPGAVPDSFLDMFTKMDLNYKMSDEVINVLIHYLMTMLVQGAEQRLNRNFVEAIVSNMLVKQVGTYEQAVMYIRQQAQVNDADRSRTGGSDSAKSPRSRSRYNKTAKPAIPVVQRTGTGGAKLTPEELQRARDLARRLDEGRV</sequence>
<evidence type="ECO:0000259" key="4">
    <source>
        <dbReference type="Pfam" id="PF25888"/>
    </source>
</evidence>
<evidence type="ECO:0000313" key="6">
    <source>
        <dbReference type="Proteomes" id="UP001199916"/>
    </source>
</evidence>
<protein>
    <submittedName>
        <fullName evidence="5">DnaD domain protein</fullName>
    </submittedName>
</protein>
<evidence type="ECO:0000256" key="1">
    <source>
        <dbReference type="ARBA" id="ARBA00093462"/>
    </source>
</evidence>
<feature type="compositionally biased region" description="Basic and acidic residues" evidence="2">
    <location>
        <begin position="297"/>
        <end position="308"/>
    </location>
</feature>
<feature type="domain" description="Replicative helicase loading/DNA remodeling protein DnaB N-terminal winged helix" evidence="4">
    <location>
        <begin position="22"/>
        <end position="220"/>
    </location>
</feature>
<accession>A0ABS8YKM5</accession>
<evidence type="ECO:0000313" key="5">
    <source>
        <dbReference type="EMBL" id="MCE5170094.1"/>
    </source>
</evidence>
<gene>
    <name evidence="5" type="ORF">LQV63_12315</name>
</gene>
<dbReference type="EMBL" id="JAJNBZ010000008">
    <property type="protein sequence ID" value="MCE5170094.1"/>
    <property type="molecule type" value="Genomic_DNA"/>
</dbReference>
<proteinExistence type="inferred from homology"/>
<dbReference type="Proteomes" id="UP001199916">
    <property type="component" value="Unassembled WGS sequence"/>
</dbReference>
<name>A0ABS8YKM5_9BACL</name>